<dbReference type="InterPro" id="IPR031475">
    <property type="entry name" value="NBD_C"/>
</dbReference>
<evidence type="ECO:0000259" key="1">
    <source>
        <dbReference type="Pfam" id="PF17042"/>
    </source>
</evidence>
<dbReference type="AlphaFoldDB" id="A0A2P8Q7Y4"/>
<dbReference type="SUPFAM" id="SSF142764">
    <property type="entry name" value="YgbK-like"/>
    <property type="match status" value="1"/>
</dbReference>
<feature type="domain" description="Four-carbon acid sugar kinase nucleotide binding" evidence="1">
    <location>
        <begin position="9"/>
        <end position="58"/>
    </location>
</feature>
<dbReference type="Pfam" id="PF17042">
    <property type="entry name" value="NBD_C"/>
    <property type="match status" value="1"/>
</dbReference>
<dbReference type="InterPro" id="IPR042213">
    <property type="entry name" value="NBD_C_sf"/>
</dbReference>
<accession>A0A2P8Q7Y4</accession>
<dbReference type="EMBL" id="PYBJ01000008">
    <property type="protein sequence ID" value="PSM42359.1"/>
    <property type="molecule type" value="Genomic_DNA"/>
</dbReference>
<comment type="caution">
    <text evidence="2">The sequence shown here is derived from an EMBL/GenBank/DDBJ whole genome shotgun (WGS) entry which is preliminary data.</text>
</comment>
<gene>
    <name evidence="2" type="ORF">C6Y14_14065</name>
</gene>
<dbReference type="RefSeq" id="WP_263973072.1">
    <property type="nucleotide sequence ID" value="NZ_KZ679042.1"/>
</dbReference>
<protein>
    <recommendedName>
        <fullName evidence="1">Four-carbon acid sugar kinase nucleotide binding domain-containing protein</fullName>
    </recommendedName>
</protein>
<name>A0A2P8Q7Y4_9ACTN</name>
<proteinExistence type="predicted"/>
<reference evidence="2 3" key="1">
    <citation type="submission" date="2018-03" db="EMBL/GenBank/DDBJ databases">
        <title>Streptomyces dioscori sp. nov., a novel endophytic actinobacterium isolated from bulbil of Dioscorea bulbifera L.</title>
        <authorList>
            <person name="Zhikuan W."/>
        </authorList>
    </citation>
    <scope>NUCLEOTIDE SEQUENCE [LARGE SCALE GENOMIC DNA]</scope>
    <source>
        <strain evidence="2 3">A217</strain>
    </source>
</reference>
<dbReference type="Proteomes" id="UP000240429">
    <property type="component" value="Unassembled WGS sequence"/>
</dbReference>
<evidence type="ECO:0000313" key="3">
    <source>
        <dbReference type="Proteomes" id="UP000240429"/>
    </source>
</evidence>
<organism evidence="2 3">
    <name type="scientific">Streptomyces dioscori</name>
    <dbReference type="NCBI Taxonomy" id="2109333"/>
    <lineage>
        <taxon>Bacteria</taxon>
        <taxon>Bacillati</taxon>
        <taxon>Actinomycetota</taxon>
        <taxon>Actinomycetes</taxon>
        <taxon>Kitasatosporales</taxon>
        <taxon>Streptomycetaceae</taxon>
        <taxon>Streptomyces</taxon>
        <taxon>Streptomyces aurantiacus group</taxon>
    </lineage>
</organism>
<dbReference type="Gene3D" id="3.40.980.20">
    <property type="entry name" value="Four-carbon acid sugar kinase, nucleotide binding domain"/>
    <property type="match status" value="1"/>
</dbReference>
<keyword evidence="3" id="KW-1185">Reference proteome</keyword>
<sequence length="61" mass="6047">MPSGGQCLAGTLASHLVDRGVRRLLVAGGEASGAVAIALGVRTVLVLHADDNGIALLPNTT</sequence>
<evidence type="ECO:0000313" key="2">
    <source>
        <dbReference type="EMBL" id="PSM42359.1"/>
    </source>
</evidence>